<gene>
    <name evidence="1" type="ORF">MNBD_BACTEROID04-276</name>
</gene>
<organism evidence="1">
    <name type="scientific">hydrothermal vent metagenome</name>
    <dbReference type="NCBI Taxonomy" id="652676"/>
    <lineage>
        <taxon>unclassified sequences</taxon>
        <taxon>metagenomes</taxon>
        <taxon>ecological metagenomes</taxon>
    </lineage>
</organism>
<proteinExistence type="predicted"/>
<accession>A0A3B0UJQ5</accession>
<evidence type="ECO:0000313" key="1">
    <source>
        <dbReference type="EMBL" id="VAW24719.1"/>
    </source>
</evidence>
<sequence length="47" mass="5422">QQNKHKFTLLFFVNAKNIRQILVTQLIGDKKADEVSNRIIKSVSLKP</sequence>
<dbReference type="AlphaFoldDB" id="A0A3B0UJQ5"/>
<name>A0A3B0UJQ5_9ZZZZ</name>
<dbReference type="EMBL" id="UOER01000295">
    <property type="protein sequence ID" value="VAW24719.1"/>
    <property type="molecule type" value="Genomic_DNA"/>
</dbReference>
<reference evidence="1" key="1">
    <citation type="submission" date="2018-06" db="EMBL/GenBank/DDBJ databases">
        <authorList>
            <person name="Zhirakovskaya E."/>
        </authorList>
    </citation>
    <scope>NUCLEOTIDE SEQUENCE</scope>
</reference>
<feature type="non-terminal residue" evidence="1">
    <location>
        <position position="1"/>
    </location>
</feature>
<protein>
    <submittedName>
        <fullName evidence="1">Uncharacterized protein</fullName>
    </submittedName>
</protein>